<keyword evidence="3" id="KW-1185">Reference proteome</keyword>
<feature type="region of interest" description="Disordered" evidence="1">
    <location>
        <begin position="1"/>
        <end position="67"/>
    </location>
</feature>
<name>A0A392VMR4_9FABA</name>
<feature type="non-terminal residue" evidence="2">
    <location>
        <position position="1"/>
    </location>
</feature>
<sequence>QKAAHGRKLGEEQTLPLGPQASACGDQRPENCQDPRHRPPSGSSEMFEYHPNHPPEASSHGRSQRKG</sequence>
<dbReference type="AlphaFoldDB" id="A0A392VMR4"/>
<comment type="caution">
    <text evidence="2">The sequence shown here is derived from an EMBL/GenBank/DDBJ whole genome shotgun (WGS) entry which is preliminary data.</text>
</comment>
<organism evidence="2 3">
    <name type="scientific">Trifolium medium</name>
    <dbReference type="NCBI Taxonomy" id="97028"/>
    <lineage>
        <taxon>Eukaryota</taxon>
        <taxon>Viridiplantae</taxon>
        <taxon>Streptophyta</taxon>
        <taxon>Embryophyta</taxon>
        <taxon>Tracheophyta</taxon>
        <taxon>Spermatophyta</taxon>
        <taxon>Magnoliopsida</taxon>
        <taxon>eudicotyledons</taxon>
        <taxon>Gunneridae</taxon>
        <taxon>Pentapetalae</taxon>
        <taxon>rosids</taxon>
        <taxon>fabids</taxon>
        <taxon>Fabales</taxon>
        <taxon>Fabaceae</taxon>
        <taxon>Papilionoideae</taxon>
        <taxon>50 kb inversion clade</taxon>
        <taxon>NPAAA clade</taxon>
        <taxon>Hologalegina</taxon>
        <taxon>IRL clade</taxon>
        <taxon>Trifolieae</taxon>
        <taxon>Trifolium</taxon>
    </lineage>
</organism>
<reference evidence="2 3" key="1">
    <citation type="journal article" date="2018" name="Front. Plant Sci.">
        <title>Red Clover (Trifolium pratense) and Zigzag Clover (T. medium) - A Picture of Genomic Similarities and Differences.</title>
        <authorList>
            <person name="Dluhosova J."/>
            <person name="Istvanek J."/>
            <person name="Nedelnik J."/>
            <person name="Repkova J."/>
        </authorList>
    </citation>
    <scope>NUCLEOTIDE SEQUENCE [LARGE SCALE GENOMIC DNA]</scope>
    <source>
        <strain evidence="3">cv. 10/8</strain>
        <tissue evidence="2">Leaf</tissue>
    </source>
</reference>
<evidence type="ECO:0000313" key="2">
    <source>
        <dbReference type="EMBL" id="MCI89688.1"/>
    </source>
</evidence>
<dbReference type="Proteomes" id="UP000265520">
    <property type="component" value="Unassembled WGS sequence"/>
</dbReference>
<proteinExistence type="predicted"/>
<feature type="compositionally biased region" description="Basic and acidic residues" evidence="1">
    <location>
        <begin position="27"/>
        <end position="37"/>
    </location>
</feature>
<dbReference type="EMBL" id="LXQA011225473">
    <property type="protein sequence ID" value="MCI89688.1"/>
    <property type="molecule type" value="Genomic_DNA"/>
</dbReference>
<evidence type="ECO:0000256" key="1">
    <source>
        <dbReference type="SAM" id="MobiDB-lite"/>
    </source>
</evidence>
<protein>
    <submittedName>
        <fullName evidence="2">Uncharacterized protein</fullName>
    </submittedName>
</protein>
<accession>A0A392VMR4</accession>
<evidence type="ECO:0000313" key="3">
    <source>
        <dbReference type="Proteomes" id="UP000265520"/>
    </source>
</evidence>